<evidence type="ECO:0000313" key="1">
    <source>
        <dbReference type="EMBL" id="KAL3273166.1"/>
    </source>
</evidence>
<comment type="caution">
    <text evidence="1">The sequence shown here is derived from an EMBL/GenBank/DDBJ whole genome shotgun (WGS) entry which is preliminary data.</text>
</comment>
<feature type="non-terminal residue" evidence="1">
    <location>
        <position position="1"/>
    </location>
</feature>
<organism evidence="1 2">
    <name type="scientific">Cryptolaemus montrouzieri</name>
    <dbReference type="NCBI Taxonomy" id="559131"/>
    <lineage>
        <taxon>Eukaryota</taxon>
        <taxon>Metazoa</taxon>
        <taxon>Ecdysozoa</taxon>
        <taxon>Arthropoda</taxon>
        <taxon>Hexapoda</taxon>
        <taxon>Insecta</taxon>
        <taxon>Pterygota</taxon>
        <taxon>Neoptera</taxon>
        <taxon>Endopterygota</taxon>
        <taxon>Coleoptera</taxon>
        <taxon>Polyphaga</taxon>
        <taxon>Cucujiformia</taxon>
        <taxon>Coccinelloidea</taxon>
        <taxon>Coccinellidae</taxon>
        <taxon>Scymninae</taxon>
        <taxon>Scymnini</taxon>
        <taxon>Cryptolaemus</taxon>
    </lineage>
</organism>
<sequence>TKKVDDEINEERKIVSRDKLVFLRKKPQCKIAKAIRNISDSSEDVKEPILCDKSDERENKKEGSFVGCGKNRACRKLASVFRVPAVGA</sequence>
<dbReference type="Proteomes" id="UP001516400">
    <property type="component" value="Unassembled WGS sequence"/>
</dbReference>
<evidence type="ECO:0000313" key="2">
    <source>
        <dbReference type="Proteomes" id="UP001516400"/>
    </source>
</evidence>
<name>A0ABD2N386_9CUCU</name>
<dbReference type="EMBL" id="JABFTP020000062">
    <property type="protein sequence ID" value="KAL3273166.1"/>
    <property type="molecule type" value="Genomic_DNA"/>
</dbReference>
<accession>A0ABD2N386</accession>
<keyword evidence="2" id="KW-1185">Reference proteome</keyword>
<protein>
    <submittedName>
        <fullName evidence="1">Uncharacterized protein</fullName>
    </submittedName>
</protein>
<dbReference type="AlphaFoldDB" id="A0ABD2N386"/>
<gene>
    <name evidence="1" type="ORF">HHI36_014620</name>
</gene>
<reference evidence="1 2" key="1">
    <citation type="journal article" date="2021" name="BMC Biol.">
        <title>Horizontally acquired antibacterial genes associated with adaptive radiation of ladybird beetles.</title>
        <authorList>
            <person name="Li H.S."/>
            <person name="Tang X.F."/>
            <person name="Huang Y.H."/>
            <person name="Xu Z.Y."/>
            <person name="Chen M.L."/>
            <person name="Du X.Y."/>
            <person name="Qiu B.Y."/>
            <person name="Chen P.T."/>
            <person name="Zhang W."/>
            <person name="Slipinski A."/>
            <person name="Escalona H.E."/>
            <person name="Waterhouse R.M."/>
            <person name="Zwick A."/>
            <person name="Pang H."/>
        </authorList>
    </citation>
    <scope>NUCLEOTIDE SEQUENCE [LARGE SCALE GENOMIC DNA]</scope>
    <source>
        <strain evidence="1">SYSU2018</strain>
    </source>
</reference>
<proteinExistence type="predicted"/>